<dbReference type="InterPro" id="IPR020845">
    <property type="entry name" value="AMP-binding_CS"/>
</dbReference>
<dbReference type="PANTHER" id="PTHR42921:SF1">
    <property type="entry name" value="ACETOACETYL-COA SYNTHETASE"/>
    <property type="match status" value="1"/>
</dbReference>
<evidence type="ECO:0000256" key="5">
    <source>
        <dbReference type="ARBA" id="ARBA00022840"/>
    </source>
</evidence>
<dbReference type="InterPro" id="IPR045851">
    <property type="entry name" value="AMP-bd_C_sf"/>
</dbReference>
<evidence type="ECO:0000256" key="1">
    <source>
        <dbReference type="ARBA" id="ARBA00006432"/>
    </source>
</evidence>
<dbReference type="CDD" id="cd05943">
    <property type="entry name" value="AACS"/>
    <property type="match status" value="1"/>
</dbReference>
<dbReference type="InterPro" id="IPR025110">
    <property type="entry name" value="AMP-bd_C"/>
</dbReference>
<evidence type="ECO:0000256" key="3">
    <source>
        <dbReference type="ARBA" id="ARBA00022723"/>
    </source>
</evidence>
<evidence type="ECO:0000259" key="6">
    <source>
        <dbReference type="Pfam" id="PF00501"/>
    </source>
</evidence>
<accession>A0A7W6JZ67</accession>
<dbReference type="GO" id="GO:0046872">
    <property type="term" value="F:metal ion binding"/>
    <property type="evidence" value="ECO:0007669"/>
    <property type="project" value="UniProtKB-KW"/>
</dbReference>
<dbReference type="NCBIfam" id="TIGR01217">
    <property type="entry name" value="ac_ac_CoA_syn"/>
    <property type="match status" value="1"/>
</dbReference>
<dbReference type="InterPro" id="IPR005914">
    <property type="entry name" value="Acac_CoA_synth"/>
</dbReference>
<dbReference type="EC" id="6.2.1.16" evidence="8"/>
<dbReference type="GO" id="GO:0030729">
    <property type="term" value="F:acetoacetate-CoA ligase activity"/>
    <property type="evidence" value="ECO:0007669"/>
    <property type="project" value="UniProtKB-EC"/>
</dbReference>
<evidence type="ECO:0000256" key="4">
    <source>
        <dbReference type="ARBA" id="ARBA00022741"/>
    </source>
</evidence>
<comment type="caution">
    <text evidence="8">The sequence shown here is derived from an EMBL/GenBank/DDBJ whole genome shotgun (WGS) entry which is preliminary data.</text>
</comment>
<reference evidence="8 9" key="1">
    <citation type="submission" date="2020-08" db="EMBL/GenBank/DDBJ databases">
        <title>Genomic Encyclopedia of Type Strains, Phase IV (KMG-IV): sequencing the most valuable type-strain genomes for metagenomic binning, comparative biology and taxonomic classification.</title>
        <authorList>
            <person name="Goeker M."/>
        </authorList>
    </citation>
    <scope>NUCLEOTIDE SEQUENCE [LARGE SCALE GENOMIC DNA]</scope>
    <source>
        <strain evidence="8 9">DSM 26385</strain>
    </source>
</reference>
<name>A0A7W6JZ67_9HYPH</name>
<proteinExistence type="inferred from homology"/>
<dbReference type="Gene3D" id="3.40.50.12780">
    <property type="entry name" value="N-terminal domain of ligase-like"/>
    <property type="match status" value="1"/>
</dbReference>
<feature type="domain" description="AMP-binding enzyme C-terminal" evidence="7">
    <location>
        <begin position="544"/>
        <end position="613"/>
    </location>
</feature>
<evidence type="ECO:0000313" key="9">
    <source>
        <dbReference type="Proteomes" id="UP000584824"/>
    </source>
</evidence>
<keyword evidence="5" id="KW-0067">ATP-binding</keyword>
<dbReference type="RefSeq" id="WP_183789558.1">
    <property type="nucleotide sequence ID" value="NZ_JACIDU010000002.1"/>
</dbReference>
<dbReference type="GO" id="GO:0006629">
    <property type="term" value="P:lipid metabolic process"/>
    <property type="evidence" value="ECO:0007669"/>
    <property type="project" value="InterPro"/>
</dbReference>
<dbReference type="NCBIfam" id="NF002937">
    <property type="entry name" value="PRK03584.1"/>
    <property type="match status" value="1"/>
</dbReference>
<comment type="similarity">
    <text evidence="1">Belongs to the ATP-dependent AMP-binding enzyme family.</text>
</comment>
<dbReference type="EMBL" id="JACIDU010000002">
    <property type="protein sequence ID" value="MBB4102235.1"/>
    <property type="molecule type" value="Genomic_DNA"/>
</dbReference>
<organism evidence="8 9">
    <name type="scientific">Allorhizobium borbori</name>
    <dbReference type="NCBI Taxonomy" id="485907"/>
    <lineage>
        <taxon>Bacteria</taxon>
        <taxon>Pseudomonadati</taxon>
        <taxon>Pseudomonadota</taxon>
        <taxon>Alphaproteobacteria</taxon>
        <taxon>Hyphomicrobiales</taxon>
        <taxon>Rhizobiaceae</taxon>
        <taxon>Rhizobium/Agrobacterium group</taxon>
        <taxon>Allorhizobium</taxon>
    </lineage>
</organism>
<keyword evidence="9" id="KW-1185">Reference proteome</keyword>
<dbReference type="Proteomes" id="UP000584824">
    <property type="component" value="Unassembled WGS sequence"/>
</dbReference>
<dbReference type="SUPFAM" id="SSF56801">
    <property type="entry name" value="Acetyl-CoA synthetase-like"/>
    <property type="match status" value="1"/>
</dbReference>
<feature type="domain" description="AMP-dependent synthetase/ligase" evidence="6">
    <location>
        <begin position="103"/>
        <end position="474"/>
    </location>
</feature>
<sequence>MNAHASTDLLWVPSTERVEGSALHAFASRTARLHGVRPDDYAGLLDWSIREPDAFHAMLWDELDIIGDKGVSAFTPGPTIREAEFYPGARLNYAENLLRDADDRLAVIALRDDGTRRTITRRALYDAVSRLVQALASAGVREGDRVGAIVTHDLEAIIGYLAASAIGAIWSSCSPDFGPAGASDRLSQIGPKVLIALPEYGYAGKRIDVAPTIRAVAESAAPRQIVLIGDSIPASLADLGCLTLDAFVAPYQPQAIAFNRLPFKAPLAILYSSGTTGKPKCITHSGGGLLLQHMKEQKLQCDIRAGERFFYFTTCGWMMWNWQVSGLALGATLVTYDGNPGYPTPARLIDLIDAEGIATFGTSAKFIDACLKAGLKPCESHDLSTLRTILSTGSPLIAPSFDHIYRDWKADVHLASISGGTDICACFLGGNPLQGVHRGELQGAMLGMDVDTLDDEGRSVSGVAGEFVCRNAHLSMPVKFWGDEDGSRYRAAYFDLFPGIWAQGDYAEKRPSGGYVIHGRSDTVLNPGGVRIGTAEIYRQVETVEIVEEAVAVGQDIDGDQRVILFVWLKGDAPLTDELEKTVRARIRAGATPRHVPAKIIAVSAIPRTRSGKISEIAVRDTIHGRVVKNADALANPEALDLFRNLPQLKD</sequence>
<dbReference type="GO" id="GO:0005524">
    <property type="term" value="F:ATP binding"/>
    <property type="evidence" value="ECO:0007669"/>
    <property type="project" value="UniProtKB-KW"/>
</dbReference>
<dbReference type="InterPro" id="IPR042099">
    <property type="entry name" value="ANL_N_sf"/>
</dbReference>
<dbReference type="AlphaFoldDB" id="A0A7W6JZ67"/>
<dbReference type="Pfam" id="PF00501">
    <property type="entry name" value="AMP-binding"/>
    <property type="match status" value="1"/>
</dbReference>
<dbReference type="PANTHER" id="PTHR42921">
    <property type="entry name" value="ACETOACETYL-COA SYNTHETASE"/>
    <property type="match status" value="1"/>
</dbReference>
<evidence type="ECO:0000256" key="2">
    <source>
        <dbReference type="ARBA" id="ARBA00022598"/>
    </source>
</evidence>
<dbReference type="PROSITE" id="PS00455">
    <property type="entry name" value="AMP_BINDING"/>
    <property type="match status" value="1"/>
</dbReference>
<dbReference type="Gene3D" id="3.30.300.30">
    <property type="match status" value="1"/>
</dbReference>
<evidence type="ECO:0000259" key="7">
    <source>
        <dbReference type="Pfam" id="PF13193"/>
    </source>
</evidence>
<dbReference type="InterPro" id="IPR000873">
    <property type="entry name" value="AMP-dep_synth/lig_dom"/>
</dbReference>
<protein>
    <submittedName>
        <fullName evidence="8">Acetoacetyl-CoA synthetase</fullName>
        <ecNumber evidence="8">6.2.1.16</ecNumber>
    </submittedName>
</protein>
<dbReference type="Pfam" id="PF13193">
    <property type="entry name" value="AMP-binding_C"/>
    <property type="match status" value="1"/>
</dbReference>
<keyword evidence="2 8" id="KW-0436">Ligase</keyword>
<evidence type="ECO:0000313" key="8">
    <source>
        <dbReference type="EMBL" id="MBB4102235.1"/>
    </source>
</evidence>
<keyword evidence="4" id="KW-0547">Nucleotide-binding</keyword>
<keyword evidence="3" id="KW-0479">Metal-binding</keyword>
<gene>
    <name evidence="8" type="ORF">GGQ66_000763</name>
</gene>